<dbReference type="AlphaFoldDB" id="A0AAE3RAQ5"/>
<sequence>MKYICGIFVGFCVGLVACNTGTKLDNKKIAEEMKSRKVMHITPIQLTENTFREGKKTANWLDKRLLNQLERFPDKEDLVKWGSVCNLRLLGVDSLKKQYGITIQRLALRNSPERLAVSKTALQVWDAYRYNAEKKLPMDANVQQEDAIYMLYSQPVILASTTCLQCHGTVGKELNRKDFEALKASYPSMDSLTNYTLNEPIGIWNVLFPKNRLAQPMDIK</sequence>
<organism evidence="2 3">
    <name type="scientific">Xanthocytophaga agilis</name>
    <dbReference type="NCBI Taxonomy" id="3048010"/>
    <lineage>
        <taxon>Bacteria</taxon>
        <taxon>Pseudomonadati</taxon>
        <taxon>Bacteroidota</taxon>
        <taxon>Cytophagia</taxon>
        <taxon>Cytophagales</taxon>
        <taxon>Rhodocytophagaceae</taxon>
        <taxon>Xanthocytophaga</taxon>
    </lineage>
</organism>
<keyword evidence="3" id="KW-1185">Reference proteome</keyword>
<dbReference type="PROSITE" id="PS51257">
    <property type="entry name" value="PROKAR_LIPOPROTEIN"/>
    <property type="match status" value="1"/>
</dbReference>
<dbReference type="Pfam" id="PF11845">
    <property type="entry name" value="Tll0287-like"/>
    <property type="match status" value="1"/>
</dbReference>
<dbReference type="Proteomes" id="UP001232063">
    <property type="component" value="Unassembled WGS sequence"/>
</dbReference>
<gene>
    <name evidence="2" type="ORF">QNI22_28380</name>
</gene>
<dbReference type="EMBL" id="JASJOU010000012">
    <property type="protein sequence ID" value="MDJ1504612.1"/>
    <property type="molecule type" value="Genomic_DNA"/>
</dbReference>
<protein>
    <submittedName>
        <fullName evidence="2">DUF3365 domain-containing protein</fullName>
    </submittedName>
</protein>
<dbReference type="InterPro" id="IPR021796">
    <property type="entry name" value="Tll0287-like_dom"/>
</dbReference>
<evidence type="ECO:0000313" key="2">
    <source>
        <dbReference type="EMBL" id="MDJ1504612.1"/>
    </source>
</evidence>
<name>A0AAE3RAQ5_9BACT</name>
<reference evidence="2" key="1">
    <citation type="submission" date="2023-05" db="EMBL/GenBank/DDBJ databases">
        <authorList>
            <person name="Zhang X."/>
        </authorList>
    </citation>
    <scope>NUCLEOTIDE SEQUENCE</scope>
    <source>
        <strain evidence="2">BD1B2-1</strain>
    </source>
</reference>
<dbReference type="RefSeq" id="WP_314516062.1">
    <property type="nucleotide sequence ID" value="NZ_JASJOU010000012.1"/>
</dbReference>
<evidence type="ECO:0000313" key="3">
    <source>
        <dbReference type="Proteomes" id="UP001232063"/>
    </source>
</evidence>
<evidence type="ECO:0000259" key="1">
    <source>
        <dbReference type="Pfam" id="PF11845"/>
    </source>
</evidence>
<feature type="domain" description="Tll0287-like" evidence="1">
    <location>
        <begin position="44"/>
        <end position="209"/>
    </location>
</feature>
<accession>A0AAE3RAQ5</accession>
<proteinExistence type="predicted"/>
<comment type="caution">
    <text evidence="2">The sequence shown here is derived from an EMBL/GenBank/DDBJ whole genome shotgun (WGS) entry which is preliminary data.</text>
</comment>